<feature type="non-terminal residue" evidence="3">
    <location>
        <position position="38"/>
    </location>
</feature>
<proteinExistence type="predicted"/>
<protein>
    <submittedName>
        <fullName evidence="3">Two-component system response regulator</fullName>
    </submittedName>
</protein>
<evidence type="ECO:0000313" key="3">
    <source>
        <dbReference type="EMBL" id="HCW93837.1"/>
    </source>
</evidence>
<accession>A0A3D5QDD1</accession>
<dbReference type="Gene3D" id="3.40.50.2300">
    <property type="match status" value="1"/>
</dbReference>
<dbReference type="InterPro" id="IPR001789">
    <property type="entry name" value="Sig_transdc_resp-reg_receiver"/>
</dbReference>
<evidence type="ECO:0000313" key="4">
    <source>
        <dbReference type="Proteomes" id="UP000262325"/>
    </source>
</evidence>
<dbReference type="GO" id="GO:0000160">
    <property type="term" value="P:phosphorelay signal transduction system"/>
    <property type="evidence" value="ECO:0007669"/>
    <property type="project" value="InterPro"/>
</dbReference>
<dbReference type="InterPro" id="IPR011006">
    <property type="entry name" value="CheY-like_superfamily"/>
</dbReference>
<gene>
    <name evidence="3" type="ORF">DHM44_09165</name>
</gene>
<dbReference type="Proteomes" id="UP000262325">
    <property type="component" value="Unassembled WGS sequence"/>
</dbReference>
<comment type="caution">
    <text evidence="1">Lacks conserved residue(s) required for the propagation of feature annotation.</text>
</comment>
<evidence type="ECO:0000259" key="2">
    <source>
        <dbReference type="PROSITE" id="PS50110"/>
    </source>
</evidence>
<comment type="caution">
    <text evidence="3">The sequence shown here is derived from an EMBL/GenBank/DDBJ whole genome shotgun (WGS) entry which is preliminary data.</text>
</comment>
<feature type="domain" description="Response regulatory" evidence="2">
    <location>
        <begin position="9"/>
        <end position="38"/>
    </location>
</feature>
<dbReference type="AlphaFoldDB" id="A0A3D5QDD1"/>
<reference evidence="3 4" key="1">
    <citation type="journal article" date="2018" name="Nat. Biotechnol.">
        <title>A standardized bacterial taxonomy based on genome phylogeny substantially revises the tree of life.</title>
        <authorList>
            <person name="Parks D.H."/>
            <person name="Chuvochina M."/>
            <person name="Waite D.W."/>
            <person name="Rinke C."/>
            <person name="Skarshewski A."/>
            <person name="Chaumeil P.A."/>
            <person name="Hugenholtz P."/>
        </authorList>
    </citation>
    <scope>NUCLEOTIDE SEQUENCE [LARGE SCALE GENOMIC DNA]</scope>
    <source>
        <strain evidence="3">UBA8672</strain>
    </source>
</reference>
<dbReference type="SUPFAM" id="SSF52172">
    <property type="entry name" value="CheY-like"/>
    <property type="match status" value="1"/>
</dbReference>
<organism evidence="3 4">
    <name type="scientific">Flexistipes sinusarabici</name>
    <dbReference type="NCBI Taxonomy" id="2352"/>
    <lineage>
        <taxon>Bacteria</taxon>
        <taxon>Pseudomonadati</taxon>
        <taxon>Deferribacterota</taxon>
        <taxon>Deferribacteres</taxon>
        <taxon>Deferribacterales</taxon>
        <taxon>Flexistipitaceae</taxon>
        <taxon>Flexistipes</taxon>
    </lineage>
</organism>
<name>A0A3D5QDD1_FLESI</name>
<dbReference type="PROSITE" id="PS50110">
    <property type="entry name" value="RESPONSE_REGULATORY"/>
    <property type="match status" value="1"/>
</dbReference>
<dbReference type="EMBL" id="DPPF01000192">
    <property type="protein sequence ID" value="HCW93837.1"/>
    <property type="molecule type" value="Genomic_DNA"/>
</dbReference>
<evidence type="ECO:0000256" key="1">
    <source>
        <dbReference type="PROSITE-ProRule" id="PRU00169"/>
    </source>
</evidence>
<sequence>MMYETEKTNIMLVDDTPENLKFLEDMLQKEGYNTSAFP</sequence>